<dbReference type="STRING" id="685588.A0A067SKV4"/>
<organism evidence="3 4">
    <name type="scientific">Galerina marginata (strain CBS 339.88)</name>
    <dbReference type="NCBI Taxonomy" id="685588"/>
    <lineage>
        <taxon>Eukaryota</taxon>
        <taxon>Fungi</taxon>
        <taxon>Dikarya</taxon>
        <taxon>Basidiomycota</taxon>
        <taxon>Agaricomycotina</taxon>
        <taxon>Agaricomycetes</taxon>
        <taxon>Agaricomycetidae</taxon>
        <taxon>Agaricales</taxon>
        <taxon>Agaricineae</taxon>
        <taxon>Strophariaceae</taxon>
        <taxon>Galerina</taxon>
    </lineage>
</organism>
<gene>
    <name evidence="3" type="ORF">GALMADRAFT_258344</name>
</gene>
<name>A0A067SKV4_GALM3</name>
<sequence>MKTSGVDTADVTYLSTSTSINNHTSSSPRQSGHSPEMSLLSNLTDNVHQRFNALIFTPLHRLVELVQTQLHKSFIPTISLEALGLLALADLSAISERTALTGSASIFDILFLAPGIHTHQKAAEVNGGELPTTAAMTTGYVFRVENQATVNYLQRIGEPGSLVTVGVVRRGTHSSLLRPFWDALSAGVIPFILYFTGIALTITSLAVLGTIRDYWAVGVLLMLITARLLNTVVLKRRALKGWKGAPEPGVKGDLLVLLSQDRWVRMRGMVDDLKTVTSGQWLRDQTAIEGFATATATFIVYSAAALASNASKFGSLVIASLLVVSAGLLGICNALTRDLQVYERKVSVVAGPKKYFRRLDMAKELIEEIDRDDWAIGMGLIVAPPGTTQPQVTP</sequence>
<feature type="compositionally biased region" description="Polar residues" evidence="1">
    <location>
        <begin position="28"/>
        <end position="38"/>
    </location>
</feature>
<keyword evidence="4" id="KW-1185">Reference proteome</keyword>
<feature type="transmembrane region" description="Helical" evidence="2">
    <location>
        <begin position="313"/>
        <end position="335"/>
    </location>
</feature>
<dbReference type="AlphaFoldDB" id="A0A067SKV4"/>
<evidence type="ECO:0000313" key="4">
    <source>
        <dbReference type="Proteomes" id="UP000027222"/>
    </source>
</evidence>
<keyword evidence="2" id="KW-1133">Transmembrane helix</keyword>
<feature type="transmembrane region" description="Helical" evidence="2">
    <location>
        <begin position="214"/>
        <end position="234"/>
    </location>
</feature>
<proteinExistence type="predicted"/>
<evidence type="ECO:0000256" key="1">
    <source>
        <dbReference type="SAM" id="MobiDB-lite"/>
    </source>
</evidence>
<accession>A0A067SKV4</accession>
<dbReference type="OrthoDB" id="2956246at2759"/>
<feature type="transmembrane region" description="Helical" evidence="2">
    <location>
        <begin position="183"/>
        <end position="208"/>
    </location>
</feature>
<evidence type="ECO:0000313" key="3">
    <source>
        <dbReference type="EMBL" id="KDR67388.1"/>
    </source>
</evidence>
<dbReference type="EMBL" id="KL142415">
    <property type="protein sequence ID" value="KDR67388.1"/>
    <property type="molecule type" value="Genomic_DNA"/>
</dbReference>
<dbReference type="HOGENOM" id="CLU_026024_0_0_1"/>
<feature type="compositionally biased region" description="Low complexity" evidence="1">
    <location>
        <begin position="17"/>
        <end position="27"/>
    </location>
</feature>
<keyword evidence="2" id="KW-0812">Transmembrane</keyword>
<keyword evidence="2" id="KW-0472">Membrane</keyword>
<protein>
    <submittedName>
        <fullName evidence="3">Uncharacterized protein</fullName>
    </submittedName>
</protein>
<feature type="region of interest" description="Disordered" evidence="1">
    <location>
        <begin position="17"/>
        <end position="38"/>
    </location>
</feature>
<evidence type="ECO:0000256" key="2">
    <source>
        <dbReference type="SAM" id="Phobius"/>
    </source>
</evidence>
<feature type="transmembrane region" description="Helical" evidence="2">
    <location>
        <begin position="287"/>
        <end position="307"/>
    </location>
</feature>
<dbReference type="Proteomes" id="UP000027222">
    <property type="component" value="Unassembled WGS sequence"/>
</dbReference>
<reference evidence="4" key="1">
    <citation type="journal article" date="2014" name="Proc. Natl. Acad. Sci. U.S.A.">
        <title>Extensive sampling of basidiomycete genomes demonstrates inadequacy of the white-rot/brown-rot paradigm for wood decay fungi.</title>
        <authorList>
            <person name="Riley R."/>
            <person name="Salamov A.A."/>
            <person name="Brown D.W."/>
            <person name="Nagy L.G."/>
            <person name="Floudas D."/>
            <person name="Held B.W."/>
            <person name="Levasseur A."/>
            <person name="Lombard V."/>
            <person name="Morin E."/>
            <person name="Otillar R."/>
            <person name="Lindquist E.A."/>
            <person name="Sun H."/>
            <person name="LaButti K.M."/>
            <person name="Schmutz J."/>
            <person name="Jabbour D."/>
            <person name="Luo H."/>
            <person name="Baker S.E."/>
            <person name="Pisabarro A.G."/>
            <person name="Walton J.D."/>
            <person name="Blanchette R.A."/>
            <person name="Henrissat B."/>
            <person name="Martin F."/>
            <person name="Cullen D."/>
            <person name="Hibbett D.S."/>
            <person name="Grigoriev I.V."/>
        </authorList>
    </citation>
    <scope>NUCLEOTIDE SEQUENCE [LARGE SCALE GENOMIC DNA]</scope>
    <source>
        <strain evidence="4">CBS 339.88</strain>
    </source>
</reference>